<protein>
    <submittedName>
        <fullName evidence="1">Uncharacterized protein</fullName>
    </submittedName>
</protein>
<evidence type="ECO:0000313" key="2">
    <source>
        <dbReference type="EMBL" id="UYN56045.1"/>
    </source>
</evidence>
<evidence type="ECO:0000313" key="1">
    <source>
        <dbReference type="EMBL" id="RXT20752.1"/>
    </source>
</evidence>
<sequence length="105" mass="12228">MNHEVFEEYVMTHCHAVSVFRQRATVYQRLKSTQGCPATKRDLAWEEKAVDAMVEQFICSAYCNLKRYIEEDERDPQQSWLDFIAQQDVLASLEASASQIVLHDE</sequence>
<proteinExistence type="predicted"/>
<dbReference type="Proteomes" id="UP001164790">
    <property type="component" value="Chromosome"/>
</dbReference>
<keyword evidence="4" id="KW-1185">Reference proteome</keyword>
<dbReference type="Proteomes" id="UP000290475">
    <property type="component" value="Unassembled WGS sequence"/>
</dbReference>
<reference evidence="2" key="2">
    <citation type="submission" date="2022-10" db="EMBL/GenBank/DDBJ databases">
        <title>Comparative genomic analysis and in-vitro probiotic properties of the potential probiotic L. chiayiensis AACE 3.</title>
        <authorList>
            <person name="Kang X."/>
        </authorList>
    </citation>
    <scope>NUCLEOTIDE SEQUENCE</scope>
    <source>
        <strain evidence="2">AACE 3</strain>
    </source>
</reference>
<dbReference type="EMBL" id="MSSM01000027">
    <property type="protein sequence ID" value="RXT20752.1"/>
    <property type="molecule type" value="Genomic_DNA"/>
</dbReference>
<dbReference type="AlphaFoldDB" id="A0A4Q1TPV9"/>
<evidence type="ECO:0000313" key="4">
    <source>
        <dbReference type="Proteomes" id="UP001164790"/>
    </source>
</evidence>
<organism evidence="1 3">
    <name type="scientific">Lacticaseibacillus chiayiensis</name>
    <dbReference type="NCBI Taxonomy" id="2100821"/>
    <lineage>
        <taxon>Bacteria</taxon>
        <taxon>Bacillati</taxon>
        <taxon>Bacillota</taxon>
        <taxon>Bacilli</taxon>
        <taxon>Lactobacillales</taxon>
        <taxon>Lactobacillaceae</taxon>
        <taxon>Lacticaseibacillus</taxon>
    </lineage>
</organism>
<reference evidence="1 3" key="1">
    <citation type="submission" date="2017-01" db="EMBL/GenBank/DDBJ databases">
        <title>Lactobacillus chiayiensis sp. nov., a lactic acid bacterium isolated from compost.</title>
        <authorList>
            <person name="Huang C.-H."/>
        </authorList>
    </citation>
    <scope>NUCLEOTIDE SEQUENCE [LARGE SCALE GENOMIC DNA]</scope>
    <source>
        <strain evidence="1">Chh01</strain>
        <strain evidence="3">chh01</strain>
    </source>
</reference>
<accession>A0A4Q1TPV9</accession>
<name>A0A4Q1TPV9_9LACO</name>
<evidence type="ECO:0000313" key="3">
    <source>
        <dbReference type="Proteomes" id="UP000290475"/>
    </source>
</evidence>
<gene>
    <name evidence="1" type="ORF">BVJ53_09930</name>
    <name evidence="2" type="ORF">OFW50_11270</name>
</gene>
<dbReference type="RefSeq" id="WP_129302287.1">
    <property type="nucleotide sequence ID" value="NZ_CP074378.1"/>
</dbReference>
<dbReference type="EMBL" id="CP107523">
    <property type="protein sequence ID" value="UYN56045.1"/>
    <property type="molecule type" value="Genomic_DNA"/>
</dbReference>